<dbReference type="Pfam" id="PF04965">
    <property type="entry name" value="GPW_gp25"/>
    <property type="match status" value="1"/>
</dbReference>
<accession>A0ABW9ZD63</accession>
<protein>
    <submittedName>
        <fullName evidence="2">Baseplate assembly protein</fullName>
    </submittedName>
</protein>
<dbReference type="Gene3D" id="3.10.450.40">
    <property type="match status" value="1"/>
</dbReference>
<feature type="domain" description="IraD/Gp25-like" evidence="1">
    <location>
        <begin position="19"/>
        <end position="84"/>
    </location>
</feature>
<gene>
    <name evidence="2" type="ORF">GWI71_03740</name>
</gene>
<proteinExistence type="predicted"/>
<dbReference type="EMBL" id="JAABLP010000001">
    <property type="protein sequence ID" value="NBN62785.1"/>
    <property type="molecule type" value="Genomic_DNA"/>
</dbReference>
<dbReference type="RefSeq" id="WP_161674026.1">
    <property type="nucleotide sequence ID" value="NZ_JAABLP010000001.1"/>
</dbReference>
<dbReference type="Proteomes" id="UP000541347">
    <property type="component" value="Unassembled WGS sequence"/>
</dbReference>
<dbReference type="SUPFAM" id="SSF160719">
    <property type="entry name" value="gpW/gp25-like"/>
    <property type="match status" value="1"/>
</dbReference>
<keyword evidence="3" id="KW-1185">Reference proteome</keyword>
<organism evidence="2 3">
    <name type="scientific">Pannonibacter tanglangensis</name>
    <dbReference type="NCBI Taxonomy" id="2750084"/>
    <lineage>
        <taxon>Bacteria</taxon>
        <taxon>Pseudomonadati</taxon>
        <taxon>Pseudomonadota</taxon>
        <taxon>Alphaproteobacteria</taxon>
        <taxon>Hyphomicrobiales</taxon>
        <taxon>Stappiaceae</taxon>
        <taxon>Pannonibacter</taxon>
    </lineage>
</organism>
<comment type="caution">
    <text evidence="2">The sequence shown here is derived from an EMBL/GenBank/DDBJ whole genome shotgun (WGS) entry which is preliminary data.</text>
</comment>
<evidence type="ECO:0000313" key="2">
    <source>
        <dbReference type="EMBL" id="NBN62785.1"/>
    </source>
</evidence>
<reference evidence="2 3" key="1">
    <citation type="submission" date="2020-01" db="EMBL/GenBank/DDBJ databases">
        <authorList>
            <person name="Peng S.Y."/>
            <person name="Li J."/>
            <person name="Wang M."/>
            <person name="Wang L."/>
            <person name="Wang C.Q."/>
            <person name="Wang J.R."/>
        </authorList>
    </citation>
    <scope>NUCLEOTIDE SEQUENCE [LARGE SCALE GENOMIC DNA]</scope>
    <source>
        <strain evidence="2 3">XCT-34</strain>
    </source>
</reference>
<dbReference type="InterPro" id="IPR007048">
    <property type="entry name" value="IraD/Gp25-like"/>
</dbReference>
<evidence type="ECO:0000259" key="1">
    <source>
        <dbReference type="Pfam" id="PF04965"/>
    </source>
</evidence>
<evidence type="ECO:0000313" key="3">
    <source>
        <dbReference type="Proteomes" id="UP000541347"/>
    </source>
</evidence>
<name>A0ABW9ZD63_9HYPH</name>
<sequence length="127" mass="13581">MTDSVGINAVTGELLTDWDHVHQSIAKLVATRIGTCVMARDLGSDVAALVDSKMTQRMVLELYRAAAEAIFAEEPRFLPRAPSITRATASGEITLSIGGIYFPRGHLGDFSSAAARIVAARLPNQLV</sequence>